<dbReference type="OMA" id="APWSHEY"/>
<dbReference type="InterPro" id="IPR025558">
    <property type="entry name" value="DUF4283"/>
</dbReference>
<organism evidence="4 5">
    <name type="scientific">Cannabis sativa</name>
    <name type="common">Hemp</name>
    <name type="synonym">Marijuana</name>
    <dbReference type="NCBI Taxonomy" id="3483"/>
    <lineage>
        <taxon>Eukaryota</taxon>
        <taxon>Viridiplantae</taxon>
        <taxon>Streptophyta</taxon>
        <taxon>Embryophyta</taxon>
        <taxon>Tracheophyta</taxon>
        <taxon>Spermatophyta</taxon>
        <taxon>Magnoliopsida</taxon>
        <taxon>eudicotyledons</taxon>
        <taxon>Gunneridae</taxon>
        <taxon>Pentapetalae</taxon>
        <taxon>rosids</taxon>
        <taxon>fabids</taxon>
        <taxon>Rosales</taxon>
        <taxon>Cannabaceae</taxon>
        <taxon>Cannabis</taxon>
    </lineage>
</organism>
<sequence>MEGIAEIEALELSGEDATRDENLALNDVLQPLSPRSSLVAIKRQEEVRNDFADFIQANNQCNSEIAACKNSIPPILRSNSVVRNLENSFKHANQNVNKVSITMDDIEDEIHFRKPSIVCYVLGVNPPLHILDGFVHRIWQGKVDRVKMLSYGIFIIRFHSLEDRDQILNGGYIFFNRRPVIMKPWDPNENYKKEDVQKVPIWVQLEELELKYWGQKSLFKIVAQVGNPIMVDSVTRERERLSYPRILVEVQMDQKLPDLLEFENEFGLNTSVYEEGFTKVHSKKGSAIRDDAENKGSGSGSGKTNSTEVKNSFQNVCGANSQHKQQMIKQFINSQKVDFVGLLETRVKAPKLGALYLNVFVNWYFSSNIAWHAGGKIVIAWNPDRFTVDILKSTSQLMHLKLRTTEGFNSLLTVFYASNNRAERKVLWKDLCELKTNENWLLMGDFNDILAKEERIGHRIKTHPDTKFLQCVNTCQVEDVKASGNFFT</sequence>
<evidence type="ECO:0000313" key="5">
    <source>
        <dbReference type="Proteomes" id="UP000596661"/>
    </source>
</evidence>
<dbReference type="InterPro" id="IPR036691">
    <property type="entry name" value="Endo/exonu/phosph_ase_sf"/>
</dbReference>
<dbReference type="InterPro" id="IPR040256">
    <property type="entry name" value="At4g02000-like"/>
</dbReference>
<dbReference type="GO" id="GO:0003824">
    <property type="term" value="F:catalytic activity"/>
    <property type="evidence" value="ECO:0007669"/>
    <property type="project" value="InterPro"/>
</dbReference>
<dbReference type="Pfam" id="PF14111">
    <property type="entry name" value="DUF4283"/>
    <property type="match status" value="1"/>
</dbReference>
<dbReference type="Gene3D" id="3.60.10.10">
    <property type="entry name" value="Endonuclease/exonuclease/phosphatase"/>
    <property type="match status" value="1"/>
</dbReference>
<dbReference type="EMBL" id="UZAU01000706">
    <property type="status" value="NOT_ANNOTATED_CDS"/>
    <property type="molecule type" value="Genomic_DNA"/>
</dbReference>
<reference evidence="4" key="2">
    <citation type="submission" date="2021-03" db="UniProtKB">
        <authorList>
            <consortium name="EnsemblPlants"/>
        </authorList>
    </citation>
    <scope>IDENTIFICATION</scope>
</reference>
<evidence type="ECO:0000256" key="1">
    <source>
        <dbReference type="SAM" id="MobiDB-lite"/>
    </source>
</evidence>
<name>A0A803Q8A9_CANSA</name>
<dbReference type="SUPFAM" id="SSF56219">
    <property type="entry name" value="DNase I-like"/>
    <property type="match status" value="1"/>
</dbReference>
<evidence type="ECO:0000259" key="3">
    <source>
        <dbReference type="Pfam" id="PF14111"/>
    </source>
</evidence>
<protein>
    <recommendedName>
        <fullName evidence="6">DUF4283 domain-containing protein</fullName>
    </recommendedName>
</protein>
<proteinExistence type="predicted"/>
<dbReference type="Proteomes" id="UP000596661">
    <property type="component" value="Chromosome 8"/>
</dbReference>
<evidence type="ECO:0000313" key="4">
    <source>
        <dbReference type="EnsemblPlants" id="cds.evm.model.08.1318"/>
    </source>
</evidence>
<feature type="region of interest" description="Disordered" evidence="1">
    <location>
        <begin position="284"/>
        <end position="307"/>
    </location>
</feature>
<dbReference type="PANTHER" id="PTHR31286:SF165">
    <property type="entry name" value="DUF4283 DOMAIN-CONTAINING PROTEIN"/>
    <property type="match status" value="1"/>
</dbReference>
<feature type="domain" description="DUF4283" evidence="3">
    <location>
        <begin position="114"/>
        <end position="190"/>
    </location>
</feature>
<dbReference type="PANTHER" id="PTHR31286">
    <property type="entry name" value="GLYCINE-RICH CELL WALL STRUCTURAL PROTEIN 1.8-LIKE"/>
    <property type="match status" value="1"/>
</dbReference>
<dbReference type="InterPro" id="IPR005135">
    <property type="entry name" value="Endo/exonuclease/phosphatase"/>
</dbReference>
<keyword evidence="5" id="KW-1185">Reference proteome</keyword>
<evidence type="ECO:0000259" key="2">
    <source>
        <dbReference type="Pfam" id="PF03372"/>
    </source>
</evidence>
<dbReference type="Gramene" id="evm.model.08.1318">
    <property type="protein sequence ID" value="cds.evm.model.08.1318"/>
    <property type="gene ID" value="evm.TU.08.1318"/>
</dbReference>
<reference evidence="4" key="1">
    <citation type="submission" date="2018-11" db="EMBL/GenBank/DDBJ databases">
        <authorList>
            <person name="Grassa J C."/>
        </authorList>
    </citation>
    <scope>NUCLEOTIDE SEQUENCE [LARGE SCALE GENOMIC DNA]</scope>
</reference>
<evidence type="ECO:0008006" key="6">
    <source>
        <dbReference type="Google" id="ProtNLM"/>
    </source>
</evidence>
<feature type="domain" description="Endonuclease/exonuclease/phosphatase" evidence="2">
    <location>
        <begin position="315"/>
        <end position="450"/>
    </location>
</feature>
<dbReference type="Pfam" id="PF03372">
    <property type="entry name" value="Exo_endo_phos"/>
    <property type="match status" value="1"/>
</dbReference>
<dbReference type="AlphaFoldDB" id="A0A803Q8A9"/>
<dbReference type="EnsemblPlants" id="evm.model.08.1318">
    <property type="protein sequence ID" value="cds.evm.model.08.1318"/>
    <property type="gene ID" value="evm.TU.08.1318"/>
</dbReference>
<accession>A0A803Q8A9</accession>